<comment type="caution">
    <text evidence="1">The sequence shown here is derived from an EMBL/GenBank/DDBJ whole genome shotgun (WGS) entry which is preliminary data.</text>
</comment>
<accession>A0A2H3L9G8</accession>
<dbReference type="Proteomes" id="UP000220922">
    <property type="component" value="Unassembled WGS sequence"/>
</dbReference>
<dbReference type="AlphaFoldDB" id="A0A2H3L9G8"/>
<evidence type="ECO:0000313" key="2">
    <source>
        <dbReference type="Proteomes" id="UP000220922"/>
    </source>
</evidence>
<sequence>MAENSTYSVNISRVGTSGETTFLHKNILVNGGATHYFDFGAWDGQGDIELCTDIGSNGTIDQCAPLSNQFTWTIFLPAILR</sequence>
<keyword evidence="2" id="KW-1185">Reference proteome</keyword>
<protein>
    <submittedName>
        <fullName evidence="1">Uncharacterized protein</fullName>
    </submittedName>
</protein>
<organism evidence="1 2">
    <name type="scientific">Candidatus Chloroploca asiatica</name>
    <dbReference type="NCBI Taxonomy" id="1506545"/>
    <lineage>
        <taxon>Bacteria</taxon>
        <taxon>Bacillati</taxon>
        <taxon>Chloroflexota</taxon>
        <taxon>Chloroflexia</taxon>
        <taxon>Chloroflexales</taxon>
        <taxon>Chloroflexineae</taxon>
        <taxon>Oscillochloridaceae</taxon>
        <taxon>Candidatus Chloroploca</taxon>
    </lineage>
</organism>
<proteinExistence type="predicted"/>
<dbReference type="EMBL" id="LYXE01000086">
    <property type="protein sequence ID" value="PDV98968.1"/>
    <property type="molecule type" value="Genomic_DNA"/>
</dbReference>
<reference evidence="1 2" key="1">
    <citation type="submission" date="2016-05" db="EMBL/GenBank/DDBJ databases">
        <authorList>
            <person name="Lavstsen T."/>
            <person name="Jespersen J.S."/>
        </authorList>
    </citation>
    <scope>NUCLEOTIDE SEQUENCE [LARGE SCALE GENOMIC DNA]</scope>
    <source>
        <strain evidence="1 2">B7-9</strain>
    </source>
</reference>
<evidence type="ECO:0000313" key="1">
    <source>
        <dbReference type="EMBL" id="PDV98968.1"/>
    </source>
</evidence>
<name>A0A2H3L9G8_9CHLR</name>
<gene>
    <name evidence="1" type="ORF">A9Q02_14040</name>
</gene>